<dbReference type="AlphaFoldDB" id="A0A6A0AVP7"/>
<dbReference type="EMBL" id="BLLG01000008">
    <property type="protein sequence ID" value="GFH36932.1"/>
    <property type="molecule type" value="Genomic_DNA"/>
</dbReference>
<sequence>MTTPDASGMSAECALAQRPEYKDLHRQCRQTKDVSLPHSSGILLVRRCTCPHHRYTPA</sequence>
<gene>
    <name evidence="1" type="ORF">SCWH03_31650</name>
</gene>
<reference evidence="1 2" key="1">
    <citation type="submission" date="2020-02" db="EMBL/GenBank/DDBJ databases">
        <title>Whole Genome Shotgun Sequence of Streptomyces sp. strain CWH03.</title>
        <authorList>
            <person name="Dohra H."/>
            <person name="Kodani S."/>
            <person name="Yamamura H."/>
        </authorList>
    </citation>
    <scope>NUCLEOTIDE SEQUENCE [LARGE SCALE GENOMIC DNA]</scope>
    <source>
        <strain evidence="1 2">CWH03</strain>
    </source>
</reference>
<dbReference type="Proteomes" id="UP000484988">
    <property type="component" value="Unassembled WGS sequence"/>
</dbReference>
<accession>A0A6A0AVP7</accession>
<protein>
    <submittedName>
        <fullName evidence="1">Uncharacterized protein</fullName>
    </submittedName>
</protein>
<organism evidence="1 2">
    <name type="scientific">Streptomyces pacificus</name>
    <dbReference type="NCBI Taxonomy" id="2705029"/>
    <lineage>
        <taxon>Bacteria</taxon>
        <taxon>Bacillati</taxon>
        <taxon>Actinomycetota</taxon>
        <taxon>Actinomycetes</taxon>
        <taxon>Kitasatosporales</taxon>
        <taxon>Streptomycetaceae</taxon>
        <taxon>Streptomyces</taxon>
    </lineage>
</organism>
<evidence type="ECO:0000313" key="1">
    <source>
        <dbReference type="EMBL" id="GFH36932.1"/>
    </source>
</evidence>
<keyword evidence="2" id="KW-1185">Reference proteome</keyword>
<comment type="caution">
    <text evidence="1">The sequence shown here is derived from an EMBL/GenBank/DDBJ whole genome shotgun (WGS) entry which is preliminary data.</text>
</comment>
<proteinExistence type="predicted"/>
<name>A0A6A0AVP7_9ACTN</name>
<evidence type="ECO:0000313" key="2">
    <source>
        <dbReference type="Proteomes" id="UP000484988"/>
    </source>
</evidence>